<dbReference type="RefSeq" id="WP_074706447.1">
    <property type="nucleotide sequence ID" value="NZ_CALAKB010000017.1"/>
</dbReference>
<evidence type="ECO:0000256" key="1">
    <source>
        <dbReference type="SAM" id="Coils"/>
    </source>
</evidence>
<reference evidence="3 4" key="1">
    <citation type="submission" date="2016-10" db="EMBL/GenBank/DDBJ databases">
        <authorList>
            <person name="Varghese N."/>
            <person name="Submissions S."/>
        </authorList>
    </citation>
    <scope>NUCLEOTIDE SEQUENCE [LARGE SCALE GENOMIC DNA]</scope>
    <source>
        <strain evidence="3 4">WCC6</strain>
    </source>
</reference>
<dbReference type="Proteomes" id="UP000182379">
    <property type="component" value="Unassembled WGS sequence"/>
</dbReference>
<keyword evidence="2" id="KW-0472">Membrane</keyword>
<name>A0A1H2Y138_ACIFE</name>
<dbReference type="SUPFAM" id="SSF57997">
    <property type="entry name" value="Tropomyosin"/>
    <property type="match status" value="1"/>
</dbReference>
<dbReference type="InterPro" id="IPR021435">
    <property type="entry name" value="DUF3084"/>
</dbReference>
<dbReference type="Pfam" id="PF11283">
    <property type="entry name" value="DUF3084"/>
    <property type="match status" value="1"/>
</dbReference>
<evidence type="ECO:0000256" key="2">
    <source>
        <dbReference type="SAM" id="Phobius"/>
    </source>
</evidence>
<dbReference type="AlphaFoldDB" id="A0A1H2Y138"/>
<evidence type="ECO:0000313" key="3">
    <source>
        <dbReference type="EMBL" id="SDW98518.1"/>
    </source>
</evidence>
<evidence type="ECO:0000313" key="4">
    <source>
        <dbReference type="Proteomes" id="UP000182379"/>
    </source>
</evidence>
<gene>
    <name evidence="3" type="ORF">SAMN05216495_1107</name>
</gene>
<keyword evidence="1" id="KW-0175">Coiled coil</keyword>
<feature type="transmembrane region" description="Helical" evidence="2">
    <location>
        <begin position="6"/>
        <end position="23"/>
    </location>
</feature>
<organism evidence="3 4">
    <name type="scientific">Acidaminococcus fermentans</name>
    <dbReference type="NCBI Taxonomy" id="905"/>
    <lineage>
        <taxon>Bacteria</taxon>
        <taxon>Bacillati</taxon>
        <taxon>Bacillota</taxon>
        <taxon>Negativicutes</taxon>
        <taxon>Acidaminococcales</taxon>
        <taxon>Acidaminococcaceae</taxon>
        <taxon>Acidaminococcus</taxon>
    </lineage>
</organism>
<proteinExistence type="predicted"/>
<feature type="transmembrane region" description="Helical" evidence="2">
    <location>
        <begin position="44"/>
        <end position="66"/>
    </location>
</feature>
<dbReference type="PANTHER" id="PTHR43941:SF1">
    <property type="entry name" value="STRUCTURAL MAINTENANCE OF CHROMOSOMES PROTEIN 2"/>
    <property type="match status" value="1"/>
</dbReference>
<sequence>MTGGITLILVLALMGGLIAYLGDKLGSKIGKKRLRLFGLRPHDTSVLMTILSGILVAALTITVLTISSKEVRTALFGMKKMRAEIASLTTARDQANQELSAQNAKIQELDQKIGEATAAADQARQQEAAAKAQMAQAQARMQQAQADLEQLQARYSEASARLQEAQAQVRQAEAARDKLQQDVKSLEDTAKKLQAGIVAVREGDVVFRSGEILYSGVLKGGQKEEETQKQLQDFLNQANIQVAGRIGVDPSTPVIWLSREAVESAADKLGSAKGDMYVRVCAAGNILSGEVVVSRLEMVGDKVVYPQGTLILAQAITVDPDSNQSDLALMAFLKSVNRTAQADGVIPNPITGDVGAITSTELSNASEKIRSLGGRVTITARARKDITVAGPVLLDLEIRPSGGLPRE</sequence>
<comment type="caution">
    <text evidence="3">The sequence shown here is derived from an EMBL/GenBank/DDBJ whole genome shotgun (WGS) entry which is preliminary data.</text>
</comment>
<dbReference type="EMBL" id="FNOP01000010">
    <property type="protein sequence ID" value="SDW98518.1"/>
    <property type="molecule type" value="Genomic_DNA"/>
</dbReference>
<dbReference type="Gene3D" id="1.10.287.1490">
    <property type="match status" value="1"/>
</dbReference>
<dbReference type="PANTHER" id="PTHR43941">
    <property type="entry name" value="STRUCTURAL MAINTENANCE OF CHROMOSOMES PROTEIN 2"/>
    <property type="match status" value="1"/>
</dbReference>
<protein>
    <recommendedName>
        <fullName evidence="5">DUF3084 domain-containing protein</fullName>
    </recommendedName>
</protein>
<evidence type="ECO:0008006" key="5">
    <source>
        <dbReference type="Google" id="ProtNLM"/>
    </source>
</evidence>
<feature type="coiled-coil region" evidence="1">
    <location>
        <begin position="78"/>
        <end position="196"/>
    </location>
</feature>
<keyword evidence="2" id="KW-1133">Transmembrane helix</keyword>
<accession>A0A1H2Y138</accession>
<keyword evidence="2" id="KW-0812">Transmembrane</keyword>